<dbReference type="EMBL" id="CP021780">
    <property type="protein sequence ID" value="ASA22852.1"/>
    <property type="molecule type" value="Genomic_DNA"/>
</dbReference>
<evidence type="ECO:0000313" key="7">
    <source>
        <dbReference type="Proteomes" id="UP000249890"/>
    </source>
</evidence>
<dbReference type="SUPFAM" id="SSF46689">
    <property type="entry name" value="Homeodomain-like"/>
    <property type="match status" value="1"/>
</dbReference>
<keyword evidence="1" id="KW-0805">Transcription regulation</keyword>
<feature type="domain" description="HTH tetR-type" evidence="5">
    <location>
        <begin position="9"/>
        <end position="69"/>
    </location>
</feature>
<evidence type="ECO:0000256" key="4">
    <source>
        <dbReference type="PROSITE-ProRule" id="PRU00335"/>
    </source>
</evidence>
<dbReference type="AlphaFoldDB" id="A0A2Z2KNR4"/>
<reference evidence="6 7" key="1">
    <citation type="submission" date="2017-06" db="EMBL/GenBank/DDBJ databases">
        <title>Complete genome sequence of Paenibacillus donghaensis KCTC 13049T isolated from East Sea sediment, South Korea.</title>
        <authorList>
            <person name="Jung B.K."/>
            <person name="Hong S.-J."/>
            <person name="Shin J.-H."/>
        </authorList>
    </citation>
    <scope>NUCLEOTIDE SEQUENCE [LARGE SCALE GENOMIC DNA]</scope>
    <source>
        <strain evidence="6 7">KCTC 13049</strain>
    </source>
</reference>
<dbReference type="Gene3D" id="1.10.10.60">
    <property type="entry name" value="Homeodomain-like"/>
    <property type="match status" value="1"/>
</dbReference>
<dbReference type="Proteomes" id="UP000249890">
    <property type="component" value="Chromosome"/>
</dbReference>
<keyword evidence="7" id="KW-1185">Reference proteome</keyword>
<dbReference type="PANTHER" id="PTHR47506">
    <property type="entry name" value="TRANSCRIPTIONAL REGULATORY PROTEIN"/>
    <property type="match status" value="1"/>
</dbReference>
<feature type="DNA-binding region" description="H-T-H motif" evidence="4">
    <location>
        <begin position="32"/>
        <end position="51"/>
    </location>
</feature>
<accession>A0A2Z2KNR4</accession>
<dbReference type="KEGG" id="pdh:B9T62_19825"/>
<evidence type="ECO:0000313" key="6">
    <source>
        <dbReference type="EMBL" id="ASA22852.1"/>
    </source>
</evidence>
<dbReference type="PROSITE" id="PS50977">
    <property type="entry name" value="HTH_TETR_2"/>
    <property type="match status" value="1"/>
</dbReference>
<dbReference type="Pfam" id="PF00440">
    <property type="entry name" value="TetR_N"/>
    <property type="match status" value="1"/>
</dbReference>
<organism evidence="6 7">
    <name type="scientific">Paenibacillus donghaensis</name>
    <dbReference type="NCBI Taxonomy" id="414771"/>
    <lineage>
        <taxon>Bacteria</taxon>
        <taxon>Bacillati</taxon>
        <taxon>Bacillota</taxon>
        <taxon>Bacilli</taxon>
        <taxon>Bacillales</taxon>
        <taxon>Paenibacillaceae</taxon>
        <taxon>Paenibacillus</taxon>
    </lineage>
</organism>
<name>A0A2Z2KNR4_9BACL</name>
<dbReference type="Gene3D" id="1.10.357.10">
    <property type="entry name" value="Tetracycline Repressor, domain 2"/>
    <property type="match status" value="1"/>
</dbReference>
<sequence length="192" mass="21028">MPYPKGHKVKVRNHILDSAAQAFRKNGIRESSVPSIMKGAGLTHGGFYSHFESKEQLIAETCSNIVNHTIDILQTVALEENTESKFDAVINYYLSPYHRDHIEGGCIIPTLSGEISQSSEEIREIFSQELDRFIEFISDIAGCDKSTGGVVLSIMIGSLILARGVQDPVSSDNILAAGRTHAMNVLHSNSAR</sequence>
<dbReference type="PROSITE" id="PS01081">
    <property type="entry name" value="HTH_TETR_1"/>
    <property type="match status" value="1"/>
</dbReference>
<evidence type="ECO:0000256" key="2">
    <source>
        <dbReference type="ARBA" id="ARBA00023125"/>
    </source>
</evidence>
<dbReference type="InterPro" id="IPR001647">
    <property type="entry name" value="HTH_TetR"/>
</dbReference>
<dbReference type="SUPFAM" id="SSF48498">
    <property type="entry name" value="Tetracyclin repressor-like, C-terminal domain"/>
    <property type="match status" value="1"/>
</dbReference>
<evidence type="ECO:0000259" key="5">
    <source>
        <dbReference type="PROSITE" id="PS50977"/>
    </source>
</evidence>
<keyword evidence="2 4" id="KW-0238">DNA-binding</keyword>
<evidence type="ECO:0000256" key="3">
    <source>
        <dbReference type="ARBA" id="ARBA00023163"/>
    </source>
</evidence>
<dbReference type="InterPro" id="IPR009057">
    <property type="entry name" value="Homeodomain-like_sf"/>
</dbReference>
<dbReference type="OrthoDB" id="9814200at2"/>
<protein>
    <submittedName>
        <fullName evidence="6">TetR family transcriptional regulator</fullName>
    </submittedName>
</protein>
<dbReference type="InterPro" id="IPR036271">
    <property type="entry name" value="Tet_transcr_reg_TetR-rel_C_sf"/>
</dbReference>
<evidence type="ECO:0000256" key="1">
    <source>
        <dbReference type="ARBA" id="ARBA00023015"/>
    </source>
</evidence>
<dbReference type="RefSeq" id="WP_087916850.1">
    <property type="nucleotide sequence ID" value="NZ_CP021780.1"/>
</dbReference>
<gene>
    <name evidence="6" type="ORF">B9T62_19825</name>
</gene>
<proteinExistence type="predicted"/>
<keyword evidence="3" id="KW-0804">Transcription</keyword>
<dbReference type="InterPro" id="IPR023772">
    <property type="entry name" value="DNA-bd_HTH_TetR-type_CS"/>
</dbReference>
<dbReference type="GO" id="GO:0003677">
    <property type="term" value="F:DNA binding"/>
    <property type="evidence" value="ECO:0007669"/>
    <property type="project" value="UniProtKB-UniRule"/>
</dbReference>
<dbReference type="PANTHER" id="PTHR47506:SF7">
    <property type="entry name" value="TRANSCRIPTIONAL REGULATORY PROTEIN"/>
    <property type="match status" value="1"/>
</dbReference>
<dbReference type="PRINTS" id="PR00455">
    <property type="entry name" value="HTHTETR"/>
</dbReference>